<proteinExistence type="predicted"/>
<dbReference type="SUPFAM" id="SSF53448">
    <property type="entry name" value="Nucleotide-diphospho-sugar transferases"/>
    <property type="match status" value="1"/>
</dbReference>
<protein>
    <submittedName>
        <fullName evidence="2">Glycosyltransferase involved in cell wall bisynthesis</fullName>
    </submittedName>
</protein>
<evidence type="ECO:0000259" key="1">
    <source>
        <dbReference type="Pfam" id="PF00535"/>
    </source>
</evidence>
<dbReference type="RefSeq" id="WP_051625542.1">
    <property type="nucleotide sequence ID" value="NZ_FNQS01000001.1"/>
</dbReference>
<dbReference type="GO" id="GO:0016740">
    <property type="term" value="F:transferase activity"/>
    <property type="evidence" value="ECO:0007669"/>
    <property type="project" value="UniProtKB-KW"/>
</dbReference>
<evidence type="ECO:0000313" key="3">
    <source>
        <dbReference type="Proteomes" id="UP000187280"/>
    </source>
</evidence>
<feature type="domain" description="Glycosyltransferase 2-like" evidence="1">
    <location>
        <begin position="6"/>
        <end position="133"/>
    </location>
</feature>
<dbReference type="InterPro" id="IPR029044">
    <property type="entry name" value="Nucleotide-diphossugar_trans"/>
</dbReference>
<dbReference type="InterPro" id="IPR050834">
    <property type="entry name" value="Glycosyltransf_2"/>
</dbReference>
<accession>A0A1H3VTS8</accession>
<evidence type="ECO:0000313" key="2">
    <source>
        <dbReference type="EMBL" id="SDZ78160.1"/>
    </source>
</evidence>
<dbReference type="eggNOG" id="COG1215">
    <property type="taxonomic scope" value="Bacteria"/>
</dbReference>
<dbReference type="Proteomes" id="UP000187280">
    <property type="component" value="Unassembled WGS sequence"/>
</dbReference>
<sequence length="277" mass="31382">MSPLVSVYIPTYNRSSLVKRAVESVKNQTYKNIEVIVVDDGSSDDTEEVVKSLVGGDTVVRFYKNENTKGACGCRNTAIKYAQGEYITGLDDDDEFTPDRVETFVTFFEKNRYPYISSGIVFRGDKGDFIEFDKAGVITLDDLCQSNVIGNQVFTTTENMREIGGFDNASPAWQDYDTWLRLAAKFGNGYRIGGATYIQYLDHGFNRITKSKKLKNGYEFFINKHAALLNEKAIKTLYFQYKLAAEEKLSFSELLTLTDTRVFLGATKYYLKGLLHK</sequence>
<name>A0A1H3VTS8_9GAMM</name>
<dbReference type="STRING" id="71657.SAMN02982996_00182"/>
<keyword evidence="2" id="KW-0808">Transferase</keyword>
<dbReference type="CDD" id="cd00761">
    <property type="entry name" value="Glyco_tranf_GTA_type"/>
    <property type="match status" value="1"/>
</dbReference>
<organism evidence="2 3">
    <name type="scientific">Lonsdalea quercina</name>
    <dbReference type="NCBI Taxonomy" id="71657"/>
    <lineage>
        <taxon>Bacteria</taxon>
        <taxon>Pseudomonadati</taxon>
        <taxon>Pseudomonadota</taxon>
        <taxon>Gammaproteobacteria</taxon>
        <taxon>Enterobacterales</taxon>
        <taxon>Pectobacteriaceae</taxon>
        <taxon>Lonsdalea</taxon>
    </lineage>
</organism>
<keyword evidence="3" id="KW-1185">Reference proteome</keyword>
<dbReference type="EMBL" id="FNQS01000001">
    <property type="protein sequence ID" value="SDZ78160.1"/>
    <property type="molecule type" value="Genomic_DNA"/>
</dbReference>
<gene>
    <name evidence="2" type="ORF">SAMN02982996_00182</name>
</gene>
<dbReference type="Gene3D" id="3.90.550.10">
    <property type="entry name" value="Spore Coat Polysaccharide Biosynthesis Protein SpsA, Chain A"/>
    <property type="match status" value="1"/>
</dbReference>
<dbReference type="Pfam" id="PF00535">
    <property type="entry name" value="Glycos_transf_2"/>
    <property type="match status" value="1"/>
</dbReference>
<dbReference type="GeneID" id="97763128"/>
<reference evidence="2 3" key="1">
    <citation type="submission" date="2016-10" db="EMBL/GenBank/DDBJ databases">
        <authorList>
            <person name="de Groot N.N."/>
        </authorList>
    </citation>
    <scope>NUCLEOTIDE SEQUENCE [LARGE SCALE GENOMIC DNA]</scope>
    <source>
        <strain evidence="2 3">ATCC 29281</strain>
    </source>
</reference>
<dbReference type="InterPro" id="IPR001173">
    <property type="entry name" value="Glyco_trans_2-like"/>
</dbReference>
<dbReference type="PANTHER" id="PTHR43685:SF11">
    <property type="entry name" value="GLYCOSYLTRANSFERASE TAGX-RELATED"/>
    <property type="match status" value="1"/>
</dbReference>
<dbReference type="PANTHER" id="PTHR43685">
    <property type="entry name" value="GLYCOSYLTRANSFERASE"/>
    <property type="match status" value="1"/>
</dbReference>
<dbReference type="AlphaFoldDB" id="A0A1H3VTS8"/>